<gene>
    <name evidence="1" type="ORF">C5F49_09000</name>
</gene>
<dbReference type="KEGG" id="nox:C5F49_09000"/>
<proteinExistence type="predicted"/>
<protein>
    <recommendedName>
        <fullName evidence="3">Recombinase RecA</fullName>
    </recommendedName>
</protein>
<dbReference type="GeneID" id="56062136"/>
<organism evidence="1 2">
    <name type="scientific">Nitrosopumilus oxyclinae</name>
    <dbReference type="NCBI Taxonomy" id="1959104"/>
    <lineage>
        <taxon>Archaea</taxon>
        <taxon>Nitrososphaerota</taxon>
        <taxon>Nitrososphaeria</taxon>
        <taxon>Nitrosopumilales</taxon>
        <taxon>Nitrosopumilaceae</taxon>
        <taxon>Nitrosopumilus</taxon>
    </lineage>
</organism>
<evidence type="ECO:0000313" key="2">
    <source>
        <dbReference type="Proteomes" id="UP000509441"/>
    </source>
</evidence>
<dbReference type="OrthoDB" id="11479at2157"/>
<evidence type="ECO:0008006" key="3">
    <source>
        <dbReference type="Google" id="ProtNLM"/>
    </source>
</evidence>
<dbReference type="EMBL" id="CP026994">
    <property type="protein sequence ID" value="QLH05445.1"/>
    <property type="molecule type" value="Genomic_DNA"/>
</dbReference>
<accession>A0A7D5RF65</accession>
<sequence>MLDKNPEIIIGDDLTPVQIKFEQNNPNIVLCSKPFHKIEFLNRLINSTEDPIIFIDMDLLYTGYVESKMIQKKENLTIFCPNKTDWDEKLSEIISKVSKDRFLVIIDSFNGIYNLFDDLESAIFINSCIMLLASIGNHVNSSVVITGMARKKENDGWILSPGGRHIIKSEKTCVYFLKKTENNLIISTLDQTDGKK</sequence>
<keyword evidence="2" id="KW-1185">Reference proteome</keyword>
<reference evidence="1 2" key="1">
    <citation type="submission" date="2018-02" db="EMBL/GenBank/DDBJ databases">
        <title>Complete genome of Nitrosopumilus oxyclinae HCE1.</title>
        <authorList>
            <person name="Qin W."/>
            <person name="Zheng Y."/>
            <person name="Stahl D.A."/>
        </authorList>
    </citation>
    <scope>NUCLEOTIDE SEQUENCE [LARGE SCALE GENOMIC DNA]</scope>
    <source>
        <strain evidence="1 2">HCE1</strain>
    </source>
</reference>
<name>A0A7D5RF65_9ARCH</name>
<evidence type="ECO:0000313" key="1">
    <source>
        <dbReference type="EMBL" id="QLH05445.1"/>
    </source>
</evidence>
<dbReference type="Proteomes" id="UP000509441">
    <property type="component" value="Chromosome"/>
</dbReference>
<dbReference type="RefSeq" id="WP_179362700.1">
    <property type="nucleotide sequence ID" value="NZ_CP026994.1"/>
</dbReference>
<dbReference type="AlphaFoldDB" id="A0A7D5RF65"/>